<keyword evidence="2" id="KW-0560">Oxidoreductase</keyword>
<dbReference type="CDD" id="cd05233">
    <property type="entry name" value="SDR_c"/>
    <property type="match status" value="1"/>
</dbReference>
<keyword evidence="4" id="KW-1185">Reference proteome</keyword>
<evidence type="ECO:0000313" key="4">
    <source>
        <dbReference type="Proteomes" id="UP000585905"/>
    </source>
</evidence>
<dbReference type="Gene3D" id="3.40.50.720">
    <property type="entry name" value="NAD(P)-binding Rossmann-like Domain"/>
    <property type="match status" value="1"/>
</dbReference>
<dbReference type="AlphaFoldDB" id="A0A839E7R9"/>
<dbReference type="PRINTS" id="PR00080">
    <property type="entry name" value="SDRFAMILY"/>
</dbReference>
<sequence>MPDATKDEQMRKVDDRMPRLEGRTALVMGAGSSGPGWGNGKATAVLFAREGAAVLCADIKEDAARETAELIRGEGGTAEYIHANAAKEEDVVRVVESAVSTFGGIDILDNNVGIAPGGGVTELDVETWDLAHDVNLKSCFLGMKHVIPVMLQKGAGTIINISSVASIRYTGVNYATYYSTKAAMNHLSRTVAAEFASRGIRVNTILPGLMKTPMVENMAHLAEAYGDGDIEEMWRRRDEQVPMGFMGDAWDVARAALFLASDESRYITGIELLVDGGVALGSP</sequence>
<evidence type="ECO:0000313" key="3">
    <source>
        <dbReference type="EMBL" id="MBA8847336.1"/>
    </source>
</evidence>
<evidence type="ECO:0000256" key="1">
    <source>
        <dbReference type="ARBA" id="ARBA00006484"/>
    </source>
</evidence>
<protein>
    <submittedName>
        <fullName evidence="3">NAD(P)-dependent dehydrogenase (Short-subunit alcohol dehydrogenase family)</fullName>
    </submittedName>
</protein>
<proteinExistence type="inferred from homology"/>
<organism evidence="3 4">
    <name type="scientific">Microcella alkalica</name>
    <dbReference type="NCBI Taxonomy" id="355930"/>
    <lineage>
        <taxon>Bacteria</taxon>
        <taxon>Bacillati</taxon>
        <taxon>Actinomycetota</taxon>
        <taxon>Actinomycetes</taxon>
        <taxon>Micrococcales</taxon>
        <taxon>Microbacteriaceae</taxon>
        <taxon>Microcella</taxon>
    </lineage>
</organism>
<dbReference type="PANTHER" id="PTHR24321:SF15">
    <property type="entry name" value="OXIDOREDUCTASE UCPA"/>
    <property type="match status" value="1"/>
</dbReference>
<reference evidence="3 4" key="1">
    <citation type="submission" date="2020-07" db="EMBL/GenBank/DDBJ databases">
        <title>Sequencing the genomes of 1000 actinobacteria strains.</title>
        <authorList>
            <person name="Klenk H.-P."/>
        </authorList>
    </citation>
    <scope>NUCLEOTIDE SEQUENCE [LARGE SCALE GENOMIC DNA]</scope>
    <source>
        <strain evidence="3 4">DSM 19663</strain>
    </source>
</reference>
<accession>A0A839E7R9</accession>
<dbReference type="InterPro" id="IPR002347">
    <property type="entry name" value="SDR_fam"/>
</dbReference>
<comment type="similarity">
    <text evidence="1">Belongs to the short-chain dehydrogenases/reductases (SDR) family.</text>
</comment>
<dbReference type="FunFam" id="3.40.50.720:FF:000084">
    <property type="entry name" value="Short-chain dehydrogenase reductase"/>
    <property type="match status" value="1"/>
</dbReference>
<dbReference type="NCBIfam" id="NF005559">
    <property type="entry name" value="PRK07231.1"/>
    <property type="match status" value="1"/>
</dbReference>
<evidence type="ECO:0000256" key="2">
    <source>
        <dbReference type="ARBA" id="ARBA00023002"/>
    </source>
</evidence>
<dbReference type="SUPFAM" id="SSF51735">
    <property type="entry name" value="NAD(P)-binding Rossmann-fold domains"/>
    <property type="match status" value="1"/>
</dbReference>
<dbReference type="InterPro" id="IPR036291">
    <property type="entry name" value="NAD(P)-bd_dom_sf"/>
</dbReference>
<dbReference type="Proteomes" id="UP000585905">
    <property type="component" value="Unassembled WGS sequence"/>
</dbReference>
<gene>
    <name evidence="3" type="ORF">FHX53_000921</name>
</gene>
<dbReference type="GO" id="GO:0016491">
    <property type="term" value="F:oxidoreductase activity"/>
    <property type="evidence" value="ECO:0007669"/>
    <property type="project" value="UniProtKB-KW"/>
</dbReference>
<name>A0A839E7R9_9MICO</name>
<dbReference type="Pfam" id="PF13561">
    <property type="entry name" value="adh_short_C2"/>
    <property type="match status" value="1"/>
</dbReference>
<dbReference type="EMBL" id="JACGWX010000002">
    <property type="protein sequence ID" value="MBA8847336.1"/>
    <property type="molecule type" value="Genomic_DNA"/>
</dbReference>
<dbReference type="PRINTS" id="PR00081">
    <property type="entry name" value="GDHRDH"/>
</dbReference>
<dbReference type="RefSeq" id="WP_220476204.1">
    <property type="nucleotide sequence ID" value="NZ_BAAAOV010000013.1"/>
</dbReference>
<comment type="caution">
    <text evidence="3">The sequence shown here is derived from an EMBL/GenBank/DDBJ whole genome shotgun (WGS) entry which is preliminary data.</text>
</comment>
<dbReference type="PANTHER" id="PTHR24321">
    <property type="entry name" value="DEHYDROGENASES, SHORT CHAIN"/>
    <property type="match status" value="1"/>
</dbReference>